<gene>
    <name evidence="2" type="ORF">CONPUDRAFT_143292</name>
</gene>
<feature type="region of interest" description="Disordered" evidence="1">
    <location>
        <begin position="619"/>
        <end position="658"/>
    </location>
</feature>
<evidence type="ECO:0000313" key="2">
    <source>
        <dbReference type="EMBL" id="EIW83374.1"/>
    </source>
</evidence>
<dbReference type="GeneID" id="19201827"/>
<dbReference type="InterPro" id="IPR032675">
    <property type="entry name" value="LRR_dom_sf"/>
</dbReference>
<evidence type="ECO:0000256" key="1">
    <source>
        <dbReference type="SAM" id="MobiDB-lite"/>
    </source>
</evidence>
<keyword evidence="3" id="KW-1185">Reference proteome</keyword>
<dbReference type="Gene3D" id="3.80.10.10">
    <property type="entry name" value="Ribonuclease Inhibitor"/>
    <property type="match status" value="1"/>
</dbReference>
<dbReference type="RefSeq" id="XP_007767155.1">
    <property type="nucleotide sequence ID" value="XM_007768965.1"/>
</dbReference>
<dbReference type="AlphaFoldDB" id="A0A5M3MX78"/>
<organism evidence="2 3">
    <name type="scientific">Coniophora puteana (strain RWD-64-598)</name>
    <name type="common">Brown rot fungus</name>
    <dbReference type="NCBI Taxonomy" id="741705"/>
    <lineage>
        <taxon>Eukaryota</taxon>
        <taxon>Fungi</taxon>
        <taxon>Dikarya</taxon>
        <taxon>Basidiomycota</taxon>
        <taxon>Agaricomycotina</taxon>
        <taxon>Agaricomycetes</taxon>
        <taxon>Agaricomycetidae</taxon>
        <taxon>Boletales</taxon>
        <taxon>Coniophorineae</taxon>
        <taxon>Coniophoraceae</taxon>
        <taxon>Coniophora</taxon>
    </lineage>
</organism>
<comment type="caution">
    <text evidence="2">The sequence shown here is derived from an EMBL/GenBank/DDBJ whole genome shotgun (WGS) entry which is preliminary data.</text>
</comment>
<dbReference type="EMBL" id="JH711576">
    <property type="protein sequence ID" value="EIW83374.1"/>
    <property type="molecule type" value="Genomic_DNA"/>
</dbReference>
<accession>A0A5M3MX78</accession>
<dbReference type="KEGG" id="cput:CONPUDRAFT_143292"/>
<protein>
    <submittedName>
        <fullName evidence="2">Uncharacterized protein</fullName>
    </submittedName>
</protein>
<sequence length="746" mass="83553">MSVCVHIFQLYTKVIDVDHACSSNKRVLSQVSNSVEAKMKLPDYPYSARIKAFLCYTNPRHPVTCHKLGTGKISSTESKIIRTPGVKVVKGSQKASVASVGDLLSFQTQSVMQVSEEFSKDSFKIPPPSIPEPRPQGEVIKTRFLAPSEVVDNHLFKVSVVFEEGTLSYYGGVALEVWTPTSEVWAPKNDDRFMYKAEQKTRLALLSDLTSQPQELHLNPPPPGDASGLPMCKVALLVENISTRHDLLARVSILDPESPPLSSRQLVWRYDHPLTLASRSMTVYLQSDFPLRVDGEGGLETFLYTVIPPPSERRSPPALPIEILDAIIGETEPRNTLVSTYLPWRRQVIQYGMVNHAWHCAALPHALRIVFSWDFTAERMEKLASLFDVQPTYASYVKYLEIHQELGRCVGIHAGTYARAAISILKASAKWLTLVEIRAWCWGDPSAIYEPLKDCSVLQVLRFDNDHRFSNKKEYHKHKLSDVLKLARPLRSLKNFTCKRLLTDDTSALEDTLPLHCSLSDVELVDLKLGSFPLHSILQHSARSLRGVSLTFITISNAVLRAWLDECGPYLEYLCIHDCRIDPAGTKSEEWAVDATVARMDKLQRLIVRGEGASLRVLTRKPVPEVSNNGGSKQDSGNGTSDNDDNADDSTGERSKSLGPVQLPCITLSIPIDGRTDKEVILQALCTTGWHTIRIDMSECIFIFRRDEAEVEAIGKERGISVLFGDYGPARSQFVQRPRYYLSWAH</sequence>
<dbReference type="Proteomes" id="UP000053558">
    <property type="component" value="Unassembled WGS sequence"/>
</dbReference>
<proteinExistence type="predicted"/>
<evidence type="ECO:0000313" key="3">
    <source>
        <dbReference type="Proteomes" id="UP000053558"/>
    </source>
</evidence>
<reference evidence="3" key="1">
    <citation type="journal article" date="2012" name="Science">
        <title>The Paleozoic origin of enzymatic lignin decomposition reconstructed from 31 fungal genomes.</title>
        <authorList>
            <person name="Floudas D."/>
            <person name="Binder M."/>
            <person name="Riley R."/>
            <person name="Barry K."/>
            <person name="Blanchette R.A."/>
            <person name="Henrissat B."/>
            <person name="Martinez A.T."/>
            <person name="Otillar R."/>
            <person name="Spatafora J.W."/>
            <person name="Yadav J.S."/>
            <person name="Aerts A."/>
            <person name="Benoit I."/>
            <person name="Boyd A."/>
            <person name="Carlson A."/>
            <person name="Copeland A."/>
            <person name="Coutinho P.M."/>
            <person name="de Vries R.P."/>
            <person name="Ferreira P."/>
            <person name="Findley K."/>
            <person name="Foster B."/>
            <person name="Gaskell J."/>
            <person name="Glotzer D."/>
            <person name="Gorecki P."/>
            <person name="Heitman J."/>
            <person name="Hesse C."/>
            <person name="Hori C."/>
            <person name="Igarashi K."/>
            <person name="Jurgens J.A."/>
            <person name="Kallen N."/>
            <person name="Kersten P."/>
            <person name="Kohler A."/>
            <person name="Kuees U."/>
            <person name="Kumar T.K.A."/>
            <person name="Kuo A."/>
            <person name="LaButti K."/>
            <person name="Larrondo L.F."/>
            <person name="Lindquist E."/>
            <person name="Ling A."/>
            <person name="Lombard V."/>
            <person name="Lucas S."/>
            <person name="Lundell T."/>
            <person name="Martin R."/>
            <person name="McLaughlin D.J."/>
            <person name="Morgenstern I."/>
            <person name="Morin E."/>
            <person name="Murat C."/>
            <person name="Nagy L.G."/>
            <person name="Nolan M."/>
            <person name="Ohm R.A."/>
            <person name="Patyshakuliyeva A."/>
            <person name="Rokas A."/>
            <person name="Ruiz-Duenas F.J."/>
            <person name="Sabat G."/>
            <person name="Salamov A."/>
            <person name="Samejima M."/>
            <person name="Schmutz J."/>
            <person name="Slot J.C."/>
            <person name="St John F."/>
            <person name="Stenlid J."/>
            <person name="Sun H."/>
            <person name="Sun S."/>
            <person name="Syed K."/>
            <person name="Tsang A."/>
            <person name="Wiebenga A."/>
            <person name="Young D."/>
            <person name="Pisabarro A."/>
            <person name="Eastwood D.C."/>
            <person name="Martin F."/>
            <person name="Cullen D."/>
            <person name="Grigoriev I.V."/>
            <person name="Hibbett D.S."/>
        </authorList>
    </citation>
    <scope>NUCLEOTIDE SEQUENCE [LARGE SCALE GENOMIC DNA]</scope>
    <source>
        <strain evidence="3">RWD-64-598 SS2</strain>
    </source>
</reference>
<name>A0A5M3MX78_CONPW</name>